<gene>
    <name evidence="1" type="ORF">MU848_13215</name>
</gene>
<proteinExistence type="predicted"/>
<keyword evidence="2" id="KW-1185">Reference proteome</keyword>
<organism evidence="1 2">
    <name type="scientific">Sphingobium agri</name>
    <dbReference type="NCBI Taxonomy" id="2933566"/>
    <lineage>
        <taxon>Bacteria</taxon>
        <taxon>Pseudomonadati</taxon>
        <taxon>Pseudomonadota</taxon>
        <taxon>Alphaproteobacteria</taxon>
        <taxon>Sphingomonadales</taxon>
        <taxon>Sphingomonadaceae</taxon>
        <taxon>Sphingobium</taxon>
    </lineage>
</organism>
<protein>
    <submittedName>
        <fullName evidence="1">Uncharacterized protein</fullName>
    </submittedName>
</protein>
<accession>A0ABT0DZW1</accession>
<comment type="caution">
    <text evidence="1">The sequence shown here is derived from an EMBL/GenBank/DDBJ whole genome shotgun (WGS) entry which is preliminary data.</text>
</comment>
<dbReference type="EMBL" id="JALKHS010000010">
    <property type="protein sequence ID" value="MCK0532544.1"/>
    <property type="molecule type" value="Genomic_DNA"/>
</dbReference>
<dbReference type="Proteomes" id="UP001203512">
    <property type="component" value="Unassembled WGS sequence"/>
</dbReference>
<evidence type="ECO:0000313" key="1">
    <source>
        <dbReference type="EMBL" id="MCK0532544.1"/>
    </source>
</evidence>
<name>A0ABT0DZW1_9SPHN</name>
<reference evidence="1 2" key="1">
    <citation type="submission" date="2022-04" db="EMBL/GenBank/DDBJ databases">
        <authorList>
            <person name="Huq M.A."/>
        </authorList>
    </citation>
    <scope>NUCLEOTIDE SEQUENCE [LARGE SCALE GENOMIC DNA]</scope>
    <source>
        <strain evidence="1 2">MAH-33</strain>
    </source>
</reference>
<sequence>MMPDARSAIRALVEAVARRERGDAAQPDVALRFVMDSLAGMPGYLRPPIHLATLAFDAWPIVSRGRPFHRLGHEARLRQIDAWERSVLGPCRMLMTLYVSLTLFGLWPDDEEEKSGQQENRRYG</sequence>
<evidence type="ECO:0000313" key="2">
    <source>
        <dbReference type="Proteomes" id="UP001203512"/>
    </source>
</evidence>